<dbReference type="GO" id="GO:0001725">
    <property type="term" value="C:stress fiber"/>
    <property type="evidence" value="ECO:0007669"/>
    <property type="project" value="TreeGrafter"/>
</dbReference>
<dbReference type="GO" id="GO:0005737">
    <property type="term" value="C:cytoplasm"/>
    <property type="evidence" value="ECO:0007669"/>
    <property type="project" value="UniProtKB-SubCell"/>
</dbReference>
<dbReference type="GO" id="GO:0030695">
    <property type="term" value="F:GTPase regulator activity"/>
    <property type="evidence" value="ECO:0007669"/>
    <property type="project" value="UniProtKB-ARBA"/>
</dbReference>
<dbReference type="GO" id="GO:0030036">
    <property type="term" value="P:actin cytoskeleton organization"/>
    <property type="evidence" value="ECO:0007669"/>
    <property type="project" value="TreeGrafter"/>
</dbReference>
<feature type="compositionally biased region" description="Polar residues" evidence="10">
    <location>
        <begin position="234"/>
        <end position="244"/>
    </location>
</feature>
<dbReference type="CDD" id="cd08368">
    <property type="entry name" value="LIM"/>
    <property type="match status" value="3"/>
</dbReference>
<feature type="compositionally biased region" description="Low complexity" evidence="10">
    <location>
        <begin position="1551"/>
        <end position="1563"/>
    </location>
</feature>
<feature type="compositionally biased region" description="Low complexity" evidence="10">
    <location>
        <begin position="337"/>
        <end position="359"/>
    </location>
</feature>
<dbReference type="FunFam" id="2.10.110.10:FF:000008">
    <property type="entry name" value="Paxillin isoform 1"/>
    <property type="match status" value="1"/>
</dbReference>
<feature type="compositionally biased region" description="Basic and acidic residues" evidence="10">
    <location>
        <begin position="1394"/>
        <end position="1416"/>
    </location>
</feature>
<feature type="region of interest" description="Disordered" evidence="10">
    <location>
        <begin position="1371"/>
        <end position="1416"/>
    </location>
</feature>
<name>A0A8H5LH47_9AGAR</name>
<keyword evidence="7" id="KW-0965">Cell junction</keyword>
<dbReference type="GO" id="GO:0031941">
    <property type="term" value="C:filamentous actin"/>
    <property type="evidence" value="ECO:0007669"/>
    <property type="project" value="TreeGrafter"/>
</dbReference>
<feature type="compositionally biased region" description="Low complexity" evidence="10">
    <location>
        <begin position="524"/>
        <end position="552"/>
    </location>
</feature>
<feature type="domain" description="LIM zinc-binding" evidence="11">
    <location>
        <begin position="1717"/>
        <end position="1778"/>
    </location>
</feature>
<feature type="compositionally biased region" description="Low complexity" evidence="10">
    <location>
        <begin position="30"/>
        <end position="75"/>
    </location>
</feature>
<feature type="compositionally biased region" description="Low complexity" evidence="10">
    <location>
        <begin position="255"/>
        <end position="279"/>
    </location>
</feature>
<feature type="compositionally biased region" description="Polar residues" evidence="10">
    <location>
        <begin position="1433"/>
        <end position="1444"/>
    </location>
</feature>
<evidence type="ECO:0000313" key="12">
    <source>
        <dbReference type="EMBL" id="KAF5356933.1"/>
    </source>
</evidence>
<comment type="subcellular location">
    <subcellularLocation>
        <location evidence="1">Cell junction</location>
    </subcellularLocation>
    <subcellularLocation>
        <location evidence="2">Cytoplasm</location>
    </subcellularLocation>
</comment>
<feature type="compositionally biased region" description="Polar residues" evidence="10">
    <location>
        <begin position="1372"/>
        <end position="1386"/>
    </location>
</feature>
<feature type="compositionally biased region" description="Basic residues" evidence="10">
    <location>
        <begin position="770"/>
        <end position="783"/>
    </location>
</feature>
<evidence type="ECO:0000256" key="9">
    <source>
        <dbReference type="PROSITE-ProRule" id="PRU00125"/>
    </source>
</evidence>
<evidence type="ECO:0000313" key="13">
    <source>
        <dbReference type="Proteomes" id="UP000559027"/>
    </source>
</evidence>
<keyword evidence="8 9" id="KW-0440">LIM domain</keyword>
<feature type="region of interest" description="Disordered" evidence="10">
    <location>
        <begin position="1425"/>
        <end position="1444"/>
    </location>
</feature>
<feature type="compositionally biased region" description="Acidic residues" evidence="10">
    <location>
        <begin position="718"/>
        <end position="751"/>
    </location>
</feature>
<feature type="compositionally biased region" description="Polar residues" evidence="10">
    <location>
        <begin position="1272"/>
        <end position="1298"/>
    </location>
</feature>
<dbReference type="SMART" id="SM00132">
    <property type="entry name" value="LIM"/>
    <property type="match status" value="3"/>
</dbReference>
<feature type="compositionally biased region" description="Polar residues" evidence="10">
    <location>
        <begin position="1323"/>
        <end position="1340"/>
    </location>
</feature>
<evidence type="ECO:0000256" key="7">
    <source>
        <dbReference type="ARBA" id="ARBA00022949"/>
    </source>
</evidence>
<dbReference type="GO" id="GO:0046872">
    <property type="term" value="F:metal ion binding"/>
    <property type="evidence" value="ECO:0007669"/>
    <property type="project" value="UniProtKB-KW"/>
</dbReference>
<keyword evidence="13" id="KW-1185">Reference proteome</keyword>
<dbReference type="Pfam" id="PF00412">
    <property type="entry name" value="LIM"/>
    <property type="match status" value="2"/>
</dbReference>
<dbReference type="InterPro" id="IPR050604">
    <property type="entry name" value="PDZ-LIM_domain"/>
</dbReference>
<dbReference type="PANTHER" id="PTHR24214">
    <property type="entry name" value="PDZ AND LIM DOMAIN PROTEIN ZASP"/>
    <property type="match status" value="1"/>
</dbReference>
<protein>
    <recommendedName>
        <fullName evidence="11">LIM zinc-binding domain-containing protein</fullName>
    </recommendedName>
</protein>
<gene>
    <name evidence="12" type="ORF">D9756_006509</name>
</gene>
<evidence type="ECO:0000259" key="11">
    <source>
        <dbReference type="PROSITE" id="PS50023"/>
    </source>
</evidence>
<feature type="compositionally biased region" description="Gly residues" evidence="10">
    <location>
        <begin position="404"/>
        <end position="422"/>
    </location>
</feature>
<comment type="caution">
    <text evidence="12">The sequence shown here is derived from an EMBL/GenBank/DDBJ whole genome shotgun (WGS) entry which is preliminary data.</text>
</comment>
<dbReference type="OrthoDB" id="15567at2759"/>
<feature type="compositionally biased region" description="Basic and acidic residues" evidence="10">
    <location>
        <begin position="965"/>
        <end position="1003"/>
    </location>
</feature>
<evidence type="ECO:0000256" key="2">
    <source>
        <dbReference type="ARBA" id="ARBA00004496"/>
    </source>
</evidence>
<feature type="region of interest" description="Disordered" evidence="10">
    <location>
        <begin position="19"/>
        <end position="150"/>
    </location>
</feature>
<feature type="region of interest" description="Disordered" evidence="10">
    <location>
        <begin position="1528"/>
        <end position="1566"/>
    </location>
</feature>
<keyword evidence="4 9" id="KW-0479">Metal-binding</keyword>
<evidence type="ECO:0000256" key="8">
    <source>
        <dbReference type="ARBA" id="ARBA00023038"/>
    </source>
</evidence>
<feature type="region of interest" description="Disordered" evidence="10">
    <location>
        <begin position="668"/>
        <end position="687"/>
    </location>
</feature>
<keyword evidence="3" id="KW-0963">Cytoplasm</keyword>
<feature type="compositionally biased region" description="Basic and acidic residues" evidence="10">
    <location>
        <begin position="1010"/>
        <end position="1033"/>
    </location>
</feature>
<evidence type="ECO:0000256" key="3">
    <source>
        <dbReference type="ARBA" id="ARBA00022490"/>
    </source>
</evidence>
<feature type="compositionally biased region" description="Low complexity" evidence="10">
    <location>
        <begin position="205"/>
        <end position="233"/>
    </location>
</feature>
<feature type="compositionally biased region" description="Polar residues" evidence="10">
    <location>
        <begin position="559"/>
        <end position="579"/>
    </location>
</feature>
<feature type="region of interest" description="Disordered" evidence="10">
    <location>
        <begin position="699"/>
        <end position="1150"/>
    </location>
</feature>
<feature type="compositionally biased region" description="Basic and acidic residues" evidence="10">
    <location>
        <begin position="1535"/>
        <end position="1545"/>
    </location>
</feature>
<dbReference type="Proteomes" id="UP000559027">
    <property type="component" value="Unassembled WGS sequence"/>
</dbReference>
<feature type="compositionally biased region" description="Low complexity" evidence="10">
    <location>
        <begin position="366"/>
        <end position="394"/>
    </location>
</feature>
<feature type="region of interest" description="Disordered" evidence="10">
    <location>
        <begin position="1345"/>
        <end position="1364"/>
    </location>
</feature>
<evidence type="ECO:0000256" key="4">
    <source>
        <dbReference type="ARBA" id="ARBA00022723"/>
    </source>
</evidence>
<feature type="region of interest" description="Disordered" evidence="10">
    <location>
        <begin position="1167"/>
        <end position="1340"/>
    </location>
</feature>
<dbReference type="GO" id="GO:0051371">
    <property type="term" value="F:muscle alpha-actinin binding"/>
    <property type="evidence" value="ECO:0007669"/>
    <property type="project" value="TreeGrafter"/>
</dbReference>
<keyword evidence="6 9" id="KW-0862">Zinc</keyword>
<feature type="compositionally biased region" description="Polar residues" evidence="10">
    <location>
        <begin position="128"/>
        <end position="143"/>
    </location>
</feature>
<feature type="compositionally biased region" description="Low complexity" evidence="10">
    <location>
        <begin position="668"/>
        <end position="679"/>
    </location>
</feature>
<feature type="region of interest" description="Disordered" evidence="10">
    <location>
        <begin position="1462"/>
        <end position="1489"/>
    </location>
</feature>
<evidence type="ECO:0000256" key="6">
    <source>
        <dbReference type="ARBA" id="ARBA00022833"/>
    </source>
</evidence>
<feature type="region of interest" description="Disordered" evidence="10">
    <location>
        <begin position="185"/>
        <end position="442"/>
    </location>
</feature>
<feature type="compositionally biased region" description="Acidic residues" evidence="10">
    <location>
        <begin position="821"/>
        <end position="839"/>
    </location>
</feature>
<dbReference type="GO" id="GO:0003779">
    <property type="term" value="F:actin binding"/>
    <property type="evidence" value="ECO:0007669"/>
    <property type="project" value="TreeGrafter"/>
</dbReference>
<accession>A0A8H5LH47</accession>
<feature type="compositionally biased region" description="Low complexity" evidence="10">
    <location>
        <begin position="96"/>
        <end position="113"/>
    </location>
</feature>
<dbReference type="PROSITE" id="PS00478">
    <property type="entry name" value="LIM_DOMAIN_1"/>
    <property type="match status" value="1"/>
</dbReference>
<feature type="region of interest" description="Disordered" evidence="10">
    <location>
        <begin position="463"/>
        <end position="646"/>
    </location>
</feature>
<reference evidence="12 13" key="1">
    <citation type="journal article" date="2020" name="ISME J.">
        <title>Uncovering the hidden diversity of litter-decomposition mechanisms in mushroom-forming fungi.</title>
        <authorList>
            <person name="Floudas D."/>
            <person name="Bentzer J."/>
            <person name="Ahren D."/>
            <person name="Johansson T."/>
            <person name="Persson P."/>
            <person name="Tunlid A."/>
        </authorList>
    </citation>
    <scope>NUCLEOTIDE SEQUENCE [LARGE SCALE GENOMIC DNA]</scope>
    <source>
        <strain evidence="12 13">CBS 146.42</strain>
    </source>
</reference>
<feature type="compositionally biased region" description="Polar residues" evidence="10">
    <location>
        <begin position="900"/>
        <end position="911"/>
    </location>
</feature>
<feature type="compositionally biased region" description="Polar residues" evidence="10">
    <location>
        <begin position="608"/>
        <end position="636"/>
    </location>
</feature>
<feature type="compositionally biased region" description="Low complexity" evidence="10">
    <location>
        <begin position="287"/>
        <end position="315"/>
    </location>
</feature>
<dbReference type="SUPFAM" id="SSF57716">
    <property type="entry name" value="Glucocorticoid receptor-like (DNA-binding domain)"/>
    <property type="match status" value="4"/>
</dbReference>
<feature type="compositionally biased region" description="Basic and acidic residues" evidence="10">
    <location>
        <begin position="1059"/>
        <end position="1083"/>
    </location>
</feature>
<dbReference type="PANTHER" id="PTHR24214:SF38">
    <property type="entry name" value="PDZ AND LIM DOMAIN PROTEIN ZASP-RELATED"/>
    <property type="match status" value="1"/>
</dbReference>
<dbReference type="PROSITE" id="PS50023">
    <property type="entry name" value="LIM_DOMAIN_2"/>
    <property type="match status" value="2"/>
</dbReference>
<dbReference type="Gene3D" id="2.10.110.10">
    <property type="entry name" value="Cysteine Rich Protein"/>
    <property type="match status" value="3"/>
</dbReference>
<dbReference type="InterPro" id="IPR001781">
    <property type="entry name" value="Znf_LIM"/>
</dbReference>
<evidence type="ECO:0000256" key="10">
    <source>
        <dbReference type="SAM" id="MobiDB-lite"/>
    </source>
</evidence>
<feature type="compositionally biased region" description="Low complexity" evidence="10">
    <location>
        <begin position="498"/>
        <end position="509"/>
    </location>
</feature>
<evidence type="ECO:0000256" key="1">
    <source>
        <dbReference type="ARBA" id="ARBA00004282"/>
    </source>
</evidence>
<sequence>MAQNQSYAQYPYYAQPQNIYQQLGKPQPQPHLQSVYQQQSQQQQQQQQLVHIPQQQFQYSYQHPQQQPQQQPQIQRAPSAHGYQPPQTPFPNASGYAPPQQQQQQQLYQYSQPAPVPTPVPQAPAMYQRTTSQTSHVPTSSFANIPPGQQLPNAIARQLGQNQQAVNPVNHSTGQLVPVSQSLTFRGPSPAVSPGPPIAPSAVFAQHAQQQHQHFQQPPQPQQMHQQNYQQAPSMSLVTANRTSAIVPPPKQIMPPSQAQASPQPQTQMQPQTSYQTQNQPPPLPPRQAQQPQPQPQTRDQQRQIQPQPQGGQIAPPKPTTARRPLPTPGAPRTLPSANTTSSALISSTSPSAPSVSPAWRNIGQQPSLTTTTAQPSSPTKTTPTSPTKALPSPNQANRPLPTPGGGSSLISGAGGGSGGNGHAREGFAGIGTKSTSSRVTGLPIDPSVSSLVAGIEPHKLMILPLPDGSSPTQGEEGTPTKKPVQMGLPNPPSLIQTTPSTPTEGSGSVDKRRAASPPRFQPGSSTSAGASSRTSSPTKDSSPSTSSGHKPSPIPSTAPGQSSPHAPQTPDGSPTKKSAPTWKRTIPDYPQPAFGYAAGIVKDPWAQSPTSTSVPSGPQKQSTGQTKPVATSAPSQALVKPTQADLDRQRAFVERQHVERQLNTAMAQAYAQAKAQQQTNGMPVSNTSYSAYAMYSRSNPNLHQSSSRHVRSGAYGYEDDDEDGEEDDDDDDDDEDESTSEEETEETEEEREIRKKKHGKKPSETTVGRKTKKKKGVTKGKGKGKEDKDRKAVKKSKPTARSTSAPPKKRIARQEIPSTSEDDTELTELTQEETEEEEDLRRRSRHTKSSSTSSSRFRAKVEKEKEMLKKKRPQSQYDYPSEEYHDDEDIPRQHDWQSSRRTGPGPSQRQSYHRRDVFRQNSPSPPPNTRVARRVSPPRMTLLKDAQRKTIKLRGGDDEDEFDDRGRHRNEEVERWKHGDRYRSQERVHAQEYAERERRYPENHPSSLHYDHRDDQSHQHEHIRQREREIRYSHACGNSWHNTPDDVDGPPQPPTMARRRDTAEPREDQVLRGGRRNEREQGSKIFSLSRQDSPTRHPVRDSVFATGYRGRPTSPTRAYAPQQTQSSDVLMSPYHSQPTSPTRPMANERGGGELVMKFSAMDVNGREKAGLDGGQGKWPVNLPRLPRTPGETSSAAKGYFDGPVDQDDYSNSRTRASADFAGTSERASGGNGHDTAYSSSTRPVRRDAHNPRHHQNLDMNLDDPPPRSVSPALSQGSASYDLPNQTQQQSHSFVNRQPKNDVYSAMPNNQSMQRPKSLYGNAGSSQQPQIPLRSRPQSQVYNRQVDVPQPSPSPPRPRSINPYEREELNKTKINNGTPKVQTINIESPAPVGGREKRANLDKMMSDPEDDDYRRPIPRIDIKNGFDGDNQRVDTPSSQGSVVQVNPSRGPIIQVNEPREGPAIQVDSPRGPAIQIDSPRGPTMQIDSPRGPMIQVDSPRGPVINIEPSPQNTSVPRNVQVFEVPGISVAGPEFDDGHDTQEPTHPKTHQRQTQQTQARPRPAGTRGGLICGGCDGPIIGRIVSAMGSRWHPQCFKCTVCNGLLEHVSSYEHNGRPYCHLDYHENFAPRCFSCKTAIIEERFISLDDPALGKRTYHEQHFFCAECGDPFLAPSMNNSSRTGELSVQGDGEFESDDVGFTVYKGHPYCEACHVRLRLPKCKRCKKSIRDHEEAVEALGGKWCWGCFVCAGCEKPFENPSFFQRGDKPFCERCFDIMLRNEV</sequence>
<feature type="compositionally biased region" description="Acidic residues" evidence="10">
    <location>
        <begin position="881"/>
        <end position="890"/>
    </location>
</feature>
<feature type="domain" description="LIM zinc-binding" evidence="11">
    <location>
        <begin position="1569"/>
        <end position="1628"/>
    </location>
</feature>
<dbReference type="EMBL" id="JAACJO010000006">
    <property type="protein sequence ID" value="KAF5356933.1"/>
    <property type="molecule type" value="Genomic_DNA"/>
</dbReference>
<evidence type="ECO:0000256" key="5">
    <source>
        <dbReference type="ARBA" id="ARBA00022737"/>
    </source>
</evidence>
<feature type="compositionally biased region" description="Polar residues" evidence="10">
    <location>
        <begin position="1114"/>
        <end position="1143"/>
    </location>
</feature>
<proteinExistence type="predicted"/>
<organism evidence="12 13">
    <name type="scientific">Leucocoprinus leucothites</name>
    <dbReference type="NCBI Taxonomy" id="201217"/>
    <lineage>
        <taxon>Eukaryota</taxon>
        <taxon>Fungi</taxon>
        <taxon>Dikarya</taxon>
        <taxon>Basidiomycota</taxon>
        <taxon>Agaricomycotina</taxon>
        <taxon>Agaricomycetes</taxon>
        <taxon>Agaricomycetidae</taxon>
        <taxon>Agaricales</taxon>
        <taxon>Agaricineae</taxon>
        <taxon>Agaricaceae</taxon>
        <taxon>Leucocoprinus</taxon>
    </lineage>
</organism>
<keyword evidence="5" id="KW-0677">Repeat</keyword>